<comment type="cofactor">
    <cofactor evidence="1">
        <name>pyridoxal 5'-phosphate</name>
        <dbReference type="ChEBI" id="CHEBI:597326"/>
    </cofactor>
</comment>
<feature type="domain" description="Orn/Lys/Arg decarboxylases family 1 pyridoxal-P attachment site" evidence="4">
    <location>
        <begin position="579"/>
        <end position="764"/>
    </location>
</feature>
<dbReference type="PANTHER" id="PTHR42832">
    <property type="entry name" value="AMINO ACID AMINOTRANSFERASE"/>
    <property type="match status" value="1"/>
</dbReference>
<dbReference type="InterPro" id="IPR015424">
    <property type="entry name" value="PyrdxlP-dep_Trfase"/>
</dbReference>
<dbReference type="RefSeq" id="WP_092521987.1">
    <property type="nucleotide sequence ID" value="NZ_FNCI01000001.1"/>
</dbReference>
<evidence type="ECO:0000313" key="5">
    <source>
        <dbReference type="EMBL" id="SDF65792.1"/>
    </source>
</evidence>
<keyword evidence="6" id="KW-1185">Reference proteome</keyword>
<dbReference type="InterPro" id="IPR000310">
    <property type="entry name" value="Orn/Lys/Arg_deCO2ase_major_dom"/>
</dbReference>
<dbReference type="GO" id="GO:0008483">
    <property type="term" value="F:transaminase activity"/>
    <property type="evidence" value="ECO:0007669"/>
    <property type="project" value="UniProtKB-KW"/>
</dbReference>
<dbReference type="OrthoDB" id="9761189at2"/>
<evidence type="ECO:0000256" key="2">
    <source>
        <dbReference type="ARBA" id="ARBA00022576"/>
    </source>
</evidence>
<dbReference type="STRING" id="284577.SAMN05216571_10183"/>
<evidence type="ECO:0000259" key="4">
    <source>
        <dbReference type="Pfam" id="PF01276"/>
    </source>
</evidence>
<dbReference type="Pfam" id="PF01276">
    <property type="entry name" value="OKR_DC_1"/>
    <property type="match status" value="2"/>
</dbReference>
<dbReference type="PANTHER" id="PTHR42832:SF4">
    <property type="entry name" value="BLR3474 PROTEIN"/>
    <property type="match status" value="1"/>
</dbReference>
<evidence type="ECO:0000313" key="6">
    <source>
        <dbReference type="Proteomes" id="UP000198641"/>
    </source>
</evidence>
<dbReference type="AlphaFoldDB" id="A0A1G7MVN1"/>
<feature type="domain" description="Orn/Lys/Arg decarboxylases family 1 pyridoxal-P attachment site" evidence="4">
    <location>
        <begin position="304"/>
        <end position="529"/>
    </location>
</feature>
<organism evidence="5 6">
    <name type="scientific">Onishia taeanensis</name>
    <dbReference type="NCBI Taxonomy" id="284577"/>
    <lineage>
        <taxon>Bacteria</taxon>
        <taxon>Pseudomonadati</taxon>
        <taxon>Pseudomonadota</taxon>
        <taxon>Gammaproteobacteria</taxon>
        <taxon>Oceanospirillales</taxon>
        <taxon>Halomonadaceae</taxon>
        <taxon>Onishia</taxon>
    </lineage>
</organism>
<sequence>MSDTIGTDTPYTALGFYHKISQLRADTWNALKRDLGKLVNLQDEAQSRNLVKAVDIKLTRLEIIEDYHAFPSKEDFRHLWHLFNRQEYSLLEKVVKRLVRAMISESYRRRQVDLSETDADAEDLETLDALAQLRRGHPTSNSSSQPYFEVLIVDAMSLQEEEVVREAFHNLRRPEDKFVYDVVTVRSFEDALIAILVNPNIQACLIRYEFPYKSKYNLSALRNYLEGISEVELESKSEAERSILLSSMIREIRPEIDQFLVTSGDVEVTASRDIRHFNRIFYRETDYIEQHHTILRAIDNRFRTPFFDALREYSRKPTGVFHAMPISRGKSITRSHWAGQMIDFYGINIFLAETSATSGGLDSLLQPYGPIKKAQEYAARAFGSRQSYFVTNGTSTANKIVVQALVKPRDIVLVDRDCHKSHHYGMVLSGAHVAYLDSYPLNDYSMYGAVPLREIKKTLLEYKRSGQLDKVKMLLLTNCTFDGVVYNVRRVMEECLAIKPDLVFLWDEAWFAFATFNPTYRPRTAMHAARYLRDRYRSEEYAAEYAAWKEEFDQLDPNDDATWLDRPLLPDPESVRVRTYATHSTHKTLTSLRQGSMIHVYDQDYRQKVEAPFHEAYMTHTSTSPNYQILASLDVGRMQAEMEGFELVHSQVEAALSLREQLYTNPLLNKYFEVLKNSDLVPAEFRQSGVETYYDPNAGWNKMEEAWAQDEFVVDPTRITLSIGKTGIDGDAFKNDYLMNQYGIQINKTSRNTVLFMTNIGTTRGAIAYLLDVLIKLAKSFDRRWEESSRPERKIIEHQVKSLTHDLPPLPDFSRFHDAFRPHVDAGTPDGDIRRAYFLSYDEENTEYLRFDNGELQRAMNAGRDVVSASFVIPYPPGFPVLVPGQVISEEILYFLQALDVTEIHGYRPELGLIVFTEEALLATSECSE</sequence>
<protein>
    <submittedName>
        <fullName evidence="5">Arginine decarboxylase</fullName>
    </submittedName>
</protein>
<keyword evidence="3" id="KW-0808">Transferase</keyword>
<evidence type="ECO:0000256" key="3">
    <source>
        <dbReference type="ARBA" id="ARBA00022679"/>
    </source>
</evidence>
<keyword evidence="2" id="KW-0032">Aminotransferase</keyword>
<accession>A0A1G7MVN1</accession>
<reference evidence="5 6" key="1">
    <citation type="submission" date="2016-10" db="EMBL/GenBank/DDBJ databases">
        <authorList>
            <person name="de Groot N.N."/>
        </authorList>
    </citation>
    <scope>NUCLEOTIDE SEQUENCE [LARGE SCALE GENOMIC DNA]</scope>
    <source>
        <strain evidence="5 6">BH539</strain>
    </source>
</reference>
<dbReference type="Proteomes" id="UP000198641">
    <property type="component" value="Unassembled WGS sequence"/>
</dbReference>
<gene>
    <name evidence="5" type="ORF">SAMN05216571_10183</name>
</gene>
<proteinExistence type="predicted"/>
<name>A0A1G7MVN1_9GAMM</name>
<evidence type="ECO:0000256" key="1">
    <source>
        <dbReference type="ARBA" id="ARBA00001933"/>
    </source>
</evidence>
<dbReference type="Gene3D" id="3.40.640.10">
    <property type="entry name" value="Type I PLP-dependent aspartate aminotransferase-like (Major domain)"/>
    <property type="match status" value="1"/>
</dbReference>
<dbReference type="EMBL" id="FNCI01000001">
    <property type="protein sequence ID" value="SDF65792.1"/>
    <property type="molecule type" value="Genomic_DNA"/>
</dbReference>
<dbReference type="Gene3D" id="3.90.100.10">
    <property type="entry name" value="Orn/Lys/Arg decarboxylase, C-terminal domain"/>
    <property type="match status" value="1"/>
</dbReference>
<dbReference type="InterPro" id="IPR015421">
    <property type="entry name" value="PyrdxlP-dep_Trfase_major"/>
</dbReference>
<dbReference type="SUPFAM" id="SSF53383">
    <property type="entry name" value="PLP-dependent transferases"/>
    <property type="match status" value="1"/>
</dbReference>
<dbReference type="InterPro" id="IPR050881">
    <property type="entry name" value="LL-DAP_aminotransferase"/>
</dbReference>